<gene>
    <name evidence="2" type="ORF">IQ782_10505</name>
</gene>
<sequence>MNGLGLLLLVPLVLLGNGLRSVIASTVFVSEGSFASFLSITVEATAAIMELLMGAVLVSLLVAPWLMRRIPARRLAVWMCLLAGAAALGLAALFKFAPPVDTRVALVVLLFPMAGFGLATLAPISQAWTGLGGPRWDKFLTGVWSVAMPLAFLVTPQLVRVVAPRHGLDSFFAGFAVIVLLLIGAILLLRRGAPEGAAPEASDATPVLLSGRLMLAALLALLLFEGLTFLTSLKTITSPLVVPLAAVFAVSLVYLVRVWKAEPRRATGDAGTSRRILGLFLALFLLNVATTGFFDTAYLIRHACSTTLIDDRATLAALAQVIAATGTAAALARWSLHLPLIVAGIAIAALGLLSYLAYPGVLVLNVFQIPDNTIFIGSRLFTGFGSGIATTATIFAVGRIAGPKSAAHLFLAFVIIIGTEIGLEGFEMLSQIVTLSDASTLPPYALIFVLQAGIAVAALLPLILGCFGASAAVAGVSLPGHQDAEGLKG</sequence>
<protein>
    <recommendedName>
        <fullName evidence="4">Major Facilitator Superfamily protein</fullName>
    </recommendedName>
</protein>
<evidence type="ECO:0000313" key="3">
    <source>
        <dbReference type="Proteomes" id="UP000607796"/>
    </source>
</evidence>
<organism evidence="2 3">
    <name type="scientific">Salipiger mangrovisoli</name>
    <dbReference type="NCBI Taxonomy" id="2865933"/>
    <lineage>
        <taxon>Bacteria</taxon>
        <taxon>Pseudomonadati</taxon>
        <taxon>Pseudomonadota</taxon>
        <taxon>Alphaproteobacteria</taxon>
        <taxon>Rhodobacterales</taxon>
        <taxon>Roseobacteraceae</taxon>
        <taxon>Salipiger</taxon>
    </lineage>
</organism>
<feature type="transmembrane region" description="Helical" evidence="1">
    <location>
        <begin position="34"/>
        <end position="63"/>
    </location>
</feature>
<dbReference type="Proteomes" id="UP000607796">
    <property type="component" value="Unassembled WGS sequence"/>
</dbReference>
<keyword evidence="1" id="KW-1133">Transmembrane helix</keyword>
<evidence type="ECO:0000313" key="2">
    <source>
        <dbReference type="EMBL" id="MBE9637270.1"/>
    </source>
</evidence>
<accession>A0ABR9X129</accession>
<keyword evidence="1" id="KW-0812">Transmembrane</keyword>
<proteinExistence type="predicted"/>
<evidence type="ECO:0008006" key="4">
    <source>
        <dbReference type="Google" id="ProtNLM"/>
    </source>
</evidence>
<feature type="transmembrane region" description="Helical" evidence="1">
    <location>
        <begin position="171"/>
        <end position="189"/>
    </location>
</feature>
<dbReference type="Gene3D" id="1.20.1250.20">
    <property type="entry name" value="MFS general substrate transporter like domains"/>
    <property type="match status" value="1"/>
</dbReference>
<evidence type="ECO:0000256" key="1">
    <source>
        <dbReference type="SAM" id="Phobius"/>
    </source>
</evidence>
<keyword evidence="3" id="KW-1185">Reference proteome</keyword>
<feature type="transmembrane region" description="Helical" evidence="1">
    <location>
        <begin position="378"/>
        <end position="398"/>
    </location>
</feature>
<feature type="transmembrane region" description="Helical" evidence="1">
    <location>
        <begin position="443"/>
        <end position="464"/>
    </location>
</feature>
<dbReference type="InterPro" id="IPR036259">
    <property type="entry name" value="MFS_trans_sf"/>
</dbReference>
<feature type="transmembrane region" description="Helical" evidence="1">
    <location>
        <begin position="139"/>
        <end position="159"/>
    </location>
</feature>
<feature type="transmembrane region" description="Helical" evidence="1">
    <location>
        <begin position="312"/>
        <end position="331"/>
    </location>
</feature>
<name>A0ABR9X129_9RHOB</name>
<dbReference type="SUPFAM" id="SSF103473">
    <property type="entry name" value="MFS general substrate transporter"/>
    <property type="match status" value="1"/>
</dbReference>
<feature type="transmembrane region" description="Helical" evidence="1">
    <location>
        <begin position="209"/>
        <end position="230"/>
    </location>
</feature>
<feature type="transmembrane region" description="Helical" evidence="1">
    <location>
        <begin position="338"/>
        <end position="358"/>
    </location>
</feature>
<feature type="transmembrane region" description="Helical" evidence="1">
    <location>
        <begin position="276"/>
        <end position="300"/>
    </location>
</feature>
<feature type="transmembrane region" description="Helical" evidence="1">
    <location>
        <begin position="405"/>
        <end position="423"/>
    </location>
</feature>
<comment type="caution">
    <text evidence="2">The sequence shown here is derived from an EMBL/GenBank/DDBJ whole genome shotgun (WGS) entry which is preliminary data.</text>
</comment>
<feature type="transmembrane region" description="Helical" evidence="1">
    <location>
        <begin position="106"/>
        <end position="127"/>
    </location>
</feature>
<dbReference type="RefSeq" id="WP_194134588.1">
    <property type="nucleotide sequence ID" value="NZ_JADFFK010000007.1"/>
</dbReference>
<reference evidence="2 3" key="1">
    <citation type="journal article" date="2021" name="Int. J. Syst. Evol. Microbiol.">
        <title>Salipiger mangrovisoli sp. nov., isolated from mangrove soil and the proposal for the reclassification of Paraphaeobacter pallidus as Salipiger pallidus comb. nov.</title>
        <authorList>
            <person name="Du J."/>
            <person name="Liu Y."/>
            <person name="Pei T."/>
            <person name="Deng M.R."/>
            <person name="Zhu H."/>
        </authorList>
    </citation>
    <scope>NUCLEOTIDE SEQUENCE [LARGE SCALE GENOMIC DNA]</scope>
    <source>
        <strain evidence="2 3">6D45A</strain>
    </source>
</reference>
<feature type="transmembrane region" description="Helical" evidence="1">
    <location>
        <begin position="236"/>
        <end position="256"/>
    </location>
</feature>
<feature type="transmembrane region" description="Helical" evidence="1">
    <location>
        <begin position="75"/>
        <end position="94"/>
    </location>
</feature>
<keyword evidence="1" id="KW-0472">Membrane</keyword>
<dbReference type="EMBL" id="JADFFK010000007">
    <property type="protein sequence ID" value="MBE9637270.1"/>
    <property type="molecule type" value="Genomic_DNA"/>
</dbReference>